<dbReference type="Proteomes" id="UP000651852">
    <property type="component" value="Unassembled WGS sequence"/>
</dbReference>
<evidence type="ECO:0000256" key="7">
    <source>
        <dbReference type="ARBA" id="ARBA00023160"/>
    </source>
</evidence>
<dbReference type="PANTHER" id="PTHR45266:SF3">
    <property type="entry name" value="OXALOACETATE DECARBOXYLASE ALPHA CHAIN"/>
    <property type="match status" value="1"/>
</dbReference>
<keyword evidence="7 9" id="KW-0275">Fatty acid biosynthesis</keyword>
<keyword evidence="4 9" id="KW-0444">Lipid biosynthesis</keyword>
<keyword evidence="13" id="KW-1185">Reference proteome</keyword>
<feature type="compositionally biased region" description="Low complexity" evidence="10">
    <location>
        <begin position="45"/>
        <end position="59"/>
    </location>
</feature>
<dbReference type="Pfam" id="PF00364">
    <property type="entry name" value="Biotin_lipoyl"/>
    <property type="match status" value="1"/>
</dbReference>
<name>A0ABR7AVT5_9PSED</name>
<evidence type="ECO:0000256" key="5">
    <source>
        <dbReference type="ARBA" id="ARBA00022832"/>
    </source>
</evidence>
<keyword evidence="6 9" id="KW-0443">Lipid metabolism</keyword>
<dbReference type="InterPro" id="IPR001882">
    <property type="entry name" value="Biotin_BS"/>
</dbReference>
<evidence type="ECO:0000256" key="2">
    <source>
        <dbReference type="ARBA" id="ARBA00005194"/>
    </source>
</evidence>
<comment type="pathway">
    <text evidence="2 9">Lipid metabolism; fatty acid biosynthesis.</text>
</comment>
<dbReference type="InterPro" id="IPR050709">
    <property type="entry name" value="Biotin_Carboxyl_Carrier/Decarb"/>
</dbReference>
<protein>
    <recommendedName>
        <fullName evidence="3 9">Biotin carboxyl carrier protein of acetyl-CoA carboxylase</fullName>
    </recommendedName>
</protein>
<sequence length="149" mass="15577">MDQERIKALIELLAESDLIELSLTEGDSMLRLFKDATGCNTVQGTPANTAPTKAAPKAAVQVTRPASEKNKTGGEVKASLYGVLHLTPAAGEAPFVKVGDTVEAGQTLAILEAMKMFHPLKAPHAGIVEAILASGGTEVESGQPLFRLV</sequence>
<dbReference type="RefSeq" id="WP_187520639.1">
    <property type="nucleotide sequence ID" value="NZ_JACONW010000012.1"/>
</dbReference>
<evidence type="ECO:0000259" key="11">
    <source>
        <dbReference type="PROSITE" id="PS50968"/>
    </source>
</evidence>
<evidence type="ECO:0000256" key="4">
    <source>
        <dbReference type="ARBA" id="ARBA00022516"/>
    </source>
</evidence>
<evidence type="ECO:0000256" key="9">
    <source>
        <dbReference type="RuleBase" id="RU364072"/>
    </source>
</evidence>
<keyword evidence="5 9" id="KW-0276">Fatty acid metabolism</keyword>
<evidence type="ECO:0000256" key="3">
    <source>
        <dbReference type="ARBA" id="ARBA00017562"/>
    </source>
</evidence>
<comment type="function">
    <text evidence="1 9">This protein is a component of the acetyl coenzyme A carboxylase complex; first, biotin carboxylase catalyzes the carboxylation of the carrier protein and then the transcarboxylase transfers the carboxyl group to form malonyl-CoA.</text>
</comment>
<accession>A0ABR7AVT5</accession>
<evidence type="ECO:0000256" key="8">
    <source>
        <dbReference type="ARBA" id="ARBA00023267"/>
    </source>
</evidence>
<dbReference type="EMBL" id="JACONW010000012">
    <property type="protein sequence ID" value="MBC3949032.1"/>
    <property type="molecule type" value="Genomic_DNA"/>
</dbReference>
<dbReference type="PROSITE" id="PS00188">
    <property type="entry name" value="BIOTIN"/>
    <property type="match status" value="1"/>
</dbReference>
<dbReference type="PROSITE" id="PS50968">
    <property type="entry name" value="BIOTINYL_LIPOYL"/>
    <property type="match status" value="1"/>
</dbReference>
<dbReference type="Gene3D" id="2.40.50.100">
    <property type="match status" value="1"/>
</dbReference>
<evidence type="ECO:0000313" key="13">
    <source>
        <dbReference type="Proteomes" id="UP000651852"/>
    </source>
</evidence>
<dbReference type="InterPro" id="IPR011053">
    <property type="entry name" value="Single_hybrid_motif"/>
</dbReference>
<organism evidence="12 13">
    <name type="scientific">Pseudomonas folii</name>
    <dbReference type="NCBI Taxonomy" id="2762593"/>
    <lineage>
        <taxon>Bacteria</taxon>
        <taxon>Pseudomonadati</taxon>
        <taxon>Pseudomonadota</taxon>
        <taxon>Gammaproteobacteria</taxon>
        <taxon>Pseudomonadales</taxon>
        <taxon>Pseudomonadaceae</taxon>
        <taxon>Pseudomonas</taxon>
    </lineage>
</organism>
<dbReference type="InterPro" id="IPR001249">
    <property type="entry name" value="AcCoA_biotinCC"/>
</dbReference>
<feature type="region of interest" description="Disordered" evidence="10">
    <location>
        <begin position="44"/>
        <end position="73"/>
    </location>
</feature>
<comment type="caution">
    <text evidence="12">The sequence shown here is derived from an EMBL/GenBank/DDBJ whole genome shotgun (WGS) entry which is preliminary data.</text>
</comment>
<gene>
    <name evidence="12" type="ORF">H8S59_04555</name>
</gene>
<proteinExistence type="predicted"/>
<dbReference type="PRINTS" id="PR01071">
    <property type="entry name" value="ACOABIOTINCC"/>
</dbReference>
<keyword evidence="8 9" id="KW-0092">Biotin</keyword>
<dbReference type="CDD" id="cd06850">
    <property type="entry name" value="biotinyl_domain"/>
    <property type="match status" value="1"/>
</dbReference>
<evidence type="ECO:0000256" key="6">
    <source>
        <dbReference type="ARBA" id="ARBA00023098"/>
    </source>
</evidence>
<dbReference type="SUPFAM" id="SSF51230">
    <property type="entry name" value="Single hybrid motif"/>
    <property type="match status" value="1"/>
</dbReference>
<dbReference type="PANTHER" id="PTHR45266">
    <property type="entry name" value="OXALOACETATE DECARBOXYLASE ALPHA CHAIN"/>
    <property type="match status" value="1"/>
</dbReference>
<reference evidence="12 13" key="1">
    <citation type="submission" date="2020-08" db="EMBL/GenBank/DDBJ databases">
        <title>Putative novel bacterial strains isolated from necrotic wheat leaf tissues caused by Xanthomonas translucens.</title>
        <authorList>
            <person name="Tambong J.T."/>
        </authorList>
    </citation>
    <scope>NUCLEOTIDE SEQUENCE [LARGE SCALE GENOMIC DNA]</scope>
    <source>
        <strain evidence="12 13">DOAB 1069</strain>
    </source>
</reference>
<evidence type="ECO:0000256" key="1">
    <source>
        <dbReference type="ARBA" id="ARBA00003761"/>
    </source>
</evidence>
<dbReference type="InterPro" id="IPR000089">
    <property type="entry name" value="Biotin_lipoyl"/>
</dbReference>
<evidence type="ECO:0000256" key="10">
    <source>
        <dbReference type="SAM" id="MobiDB-lite"/>
    </source>
</evidence>
<feature type="domain" description="Lipoyl-binding" evidence="11">
    <location>
        <begin position="73"/>
        <end position="149"/>
    </location>
</feature>
<evidence type="ECO:0000313" key="12">
    <source>
        <dbReference type="EMBL" id="MBC3949032.1"/>
    </source>
</evidence>